<organism evidence="2 3">
    <name type="scientific">Lepidopterella palustris CBS 459.81</name>
    <dbReference type="NCBI Taxonomy" id="1314670"/>
    <lineage>
        <taxon>Eukaryota</taxon>
        <taxon>Fungi</taxon>
        <taxon>Dikarya</taxon>
        <taxon>Ascomycota</taxon>
        <taxon>Pezizomycotina</taxon>
        <taxon>Dothideomycetes</taxon>
        <taxon>Pleosporomycetidae</taxon>
        <taxon>Mytilinidiales</taxon>
        <taxon>Argynnaceae</taxon>
        <taxon>Lepidopterella</taxon>
    </lineage>
</organism>
<name>A0A8E2EFD5_9PEZI</name>
<proteinExistence type="predicted"/>
<dbReference type="Proteomes" id="UP000250266">
    <property type="component" value="Unassembled WGS sequence"/>
</dbReference>
<evidence type="ECO:0000313" key="2">
    <source>
        <dbReference type="EMBL" id="OCK82528.1"/>
    </source>
</evidence>
<keyword evidence="3" id="KW-1185">Reference proteome</keyword>
<protein>
    <submittedName>
        <fullName evidence="2">Uncharacterized protein</fullName>
    </submittedName>
</protein>
<evidence type="ECO:0000256" key="1">
    <source>
        <dbReference type="SAM" id="MobiDB-lite"/>
    </source>
</evidence>
<feature type="region of interest" description="Disordered" evidence="1">
    <location>
        <begin position="28"/>
        <end position="65"/>
    </location>
</feature>
<accession>A0A8E2EFD5</accession>
<dbReference type="OrthoDB" id="273230at2759"/>
<reference evidence="2 3" key="1">
    <citation type="journal article" date="2016" name="Nat. Commun.">
        <title>Ectomycorrhizal ecology is imprinted in the genome of the dominant symbiotic fungus Cenococcum geophilum.</title>
        <authorList>
            <consortium name="DOE Joint Genome Institute"/>
            <person name="Peter M."/>
            <person name="Kohler A."/>
            <person name="Ohm R.A."/>
            <person name="Kuo A."/>
            <person name="Krutzmann J."/>
            <person name="Morin E."/>
            <person name="Arend M."/>
            <person name="Barry K.W."/>
            <person name="Binder M."/>
            <person name="Choi C."/>
            <person name="Clum A."/>
            <person name="Copeland A."/>
            <person name="Grisel N."/>
            <person name="Haridas S."/>
            <person name="Kipfer T."/>
            <person name="LaButti K."/>
            <person name="Lindquist E."/>
            <person name="Lipzen A."/>
            <person name="Maire R."/>
            <person name="Meier B."/>
            <person name="Mihaltcheva S."/>
            <person name="Molinier V."/>
            <person name="Murat C."/>
            <person name="Poggeler S."/>
            <person name="Quandt C.A."/>
            <person name="Sperisen C."/>
            <person name="Tritt A."/>
            <person name="Tisserant E."/>
            <person name="Crous P.W."/>
            <person name="Henrissat B."/>
            <person name="Nehls U."/>
            <person name="Egli S."/>
            <person name="Spatafora J.W."/>
            <person name="Grigoriev I.V."/>
            <person name="Martin F.M."/>
        </authorList>
    </citation>
    <scope>NUCLEOTIDE SEQUENCE [LARGE SCALE GENOMIC DNA]</scope>
    <source>
        <strain evidence="2 3">CBS 459.81</strain>
    </source>
</reference>
<evidence type="ECO:0000313" key="3">
    <source>
        <dbReference type="Proteomes" id="UP000250266"/>
    </source>
</evidence>
<sequence length="159" mass="18070">MLARSLPRQCACLRLRRPLRLVHTPASRSFLSQPRSRMATVAPLPPSSRSAFSTTPSTHRSDLNEKLLDQKMEEITDLYGTATDEFEIAAEETEKMTVYAADDRAAAREALEQLQHVYKTVVEGEDREVAEEVRRRVGQRIRELEQAVIAMEEMARGQD</sequence>
<feature type="compositionally biased region" description="Polar residues" evidence="1">
    <location>
        <begin position="47"/>
        <end position="58"/>
    </location>
</feature>
<dbReference type="AlphaFoldDB" id="A0A8E2EFD5"/>
<dbReference type="EMBL" id="KV744885">
    <property type="protein sequence ID" value="OCK82528.1"/>
    <property type="molecule type" value="Genomic_DNA"/>
</dbReference>
<gene>
    <name evidence="2" type="ORF">K432DRAFT_380344</name>
</gene>